<evidence type="ECO:0000259" key="2">
    <source>
        <dbReference type="Pfam" id="PF07727"/>
    </source>
</evidence>
<dbReference type="Gramene" id="Solyc06g062295.1.1">
    <property type="protein sequence ID" value="Solyc06g062295.1.1"/>
    <property type="gene ID" value="Solyc06g062295.1"/>
</dbReference>
<proteinExistence type="predicted"/>
<dbReference type="InParanoid" id="A0A3Q7HR22"/>
<name>A0A3Q7HR22_SOLLC</name>
<dbReference type="OMA" id="THANYSQ"/>
<protein>
    <recommendedName>
        <fullName evidence="2">Reverse transcriptase Ty1/copia-type domain-containing protein</fullName>
    </recommendedName>
</protein>
<sequence length="330" mass="37023">MEIEDGSTDETHGRTGGVVSRGEHVKSNCYQLIGYPADFKSKKKVNAAIGGKVCDDQIVTQDQLMQLMKKATPEQMTQMLNVLNMNTTNQPHRSAHMAGKVQLPTGESASISHIGSVHLNEEGMHFLDLGGTEMNGECETPTTTTTEHSNGKPSHSEVTSSPPSCMLEEEHVEEEHVTDVHDQVVLRKSHRTVRPPIWQADYVLPRKATRNCLYSIGDVVDYNSISVPYKRNDHQLILETKTMLKDTFKIKDLGDLMHFLGIEFARNKDGIIMHQRKYCLELISDMGLSGSKPIRAPIELNQKLTSAEFDLYFPQESKTDKLLKDPSVYQ</sequence>
<dbReference type="EnsemblPlants" id="Solyc06g062295.1.1">
    <property type="protein sequence ID" value="Solyc06g062295.1.1"/>
    <property type="gene ID" value="Solyc06g062295.1"/>
</dbReference>
<reference evidence="3" key="1">
    <citation type="journal article" date="2012" name="Nature">
        <title>The tomato genome sequence provides insights into fleshy fruit evolution.</title>
        <authorList>
            <consortium name="Tomato Genome Consortium"/>
        </authorList>
    </citation>
    <scope>NUCLEOTIDE SEQUENCE [LARGE SCALE GENOMIC DNA]</scope>
    <source>
        <strain evidence="3">cv. Heinz 1706</strain>
    </source>
</reference>
<feature type="region of interest" description="Disordered" evidence="1">
    <location>
        <begin position="1"/>
        <end position="20"/>
    </location>
</feature>
<reference evidence="3" key="2">
    <citation type="submission" date="2019-01" db="UniProtKB">
        <authorList>
            <consortium name="EnsemblPlants"/>
        </authorList>
    </citation>
    <scope>IDENTIFICATION</scope>
    <source>
        <strain evidence="3">cv. Heinz 1706</strain>
    </source>
</reference>
<organism evidence="3">
    <name type="scientific">Solanum lycopersicum</name>
    <name type="common">Tomato</name>
    <name type="synonym">Lycopersicon esculentum</name>
    <dbReference type="NCBI Taxonomy" id="4081"/>
    <lineage>
        <taxon>Eukaryota</taxon>
        <taxon>Viridiplantae</taxon>
        <taxon>Streptophyta</taxon>
        <taxon>Embryophyta</taxon>
        <taxon>Tracheophyta</taxon>
        <taxon>Spermatophyta</taxon>
        <taxon>Magnoliopsida</taxon>
        <taxon>eudicotyledons</taxon>
        <taxon>Gunneridae</taxon>
        <taxon>Pentapetalae</taxon>
        <taxon>asterids</taxon>
        <taxon>lamiids</taxon>
        <taxon>Solanales</taxon>
        <taxon>Solanaceae</taxon>
        <taxon>Solanoideae</taxon>
        <taxon>Solaneae</taxon>
        <taxon>Solanum</taxon>
        <taxon>Solanum subgen. Lycopersicon</taxon>
    </lineage>
</organism>
<feature type="compositionally biased region" description="Polar residues" evidence="1">
    <location>
        <begin position="147"/>
        <end position="163"/>
    </location>
</feature>
<keyword evidence="4" id="KW-1185">Reference proteome</keyword>
<dbReference type="Proteomes" id="UP000004994">
    <property type="component" value="Chromosome 6"/>
</dbReference>
<dbReference type="AlphaFoldDB" id="A0A3Q7HR22"/>
<evidence type="ECO:0000313" key="4">
    <source>
        <dbReference type="Proteomes" id="UP000004994"/>
    </source>
</evidence>
<evidence type="ECO:0000313" key="3">
    <source>
        <dbReference type="EnsemblPlants" id="Solyc06g062295.1.1"/>
    </source>
</evidence>
<feature type="domain" description="Reverse transcriptase Ty1/copia-type" evidence="2">
    <location>
        <begin position="232"/>
        <end position="299"/>
    </location>
</feature>
<accession>A0A3Q7HR22</accession>
<dbReference type="InterPro" id="IPR013103">
    <property type="entry name" value="RVT_2"/>
</dbReference>
<dbReference type="Pfam" id="PF07727">
    <property type="entry name" value="RVT_2"/>
    <property type="match status" value="1"/>
</dbReference>
<feature type="region of interest" description="Disordered" evidence="1">
    <location>
        <begin position="138"/>
        <end position="163"/>
    </location>
</feature>
<evidence type="ECO:0000256" key="1">
    <source>
        <dbReference type="SAM" id="MobiDB-lite"/>
    </source>
</evidence>